<dbReference type="EMBL" id="CP045490">
    <property type="protein sequence ID" value="QFU84617.1"/>
    <property type="molecule type" value="Genomic_DNA"/>
</dbReference>
<comment type="similarity">
    <text evidence="1">In the C-terminal section; belongs to the transposase 35 family.</text>
</comment>
<dbReference type="Proteomes" id="UP000326170">
    <property type="component" value="Plasmid unnamed2"/>
</dbReference>
<accession>A0A5P9P9E4</accession>
<sequence length="466" mass="53351">MSDRPQRTNEYTAEPASDRYRQCLFEWLAAHAPLWNQITYRRRQEYFAEDGDVWDAEYTDLYDEYAPILGKAACQQVARKNSEAWRSHFRLLDNYHDDSDPTVTEKPSSPGYWGNRDDGYDLHGLVRNDLYTLDWDEDRSTLEFGVGDALEEKYDFEYQERITLKVRGNPQWEGDDARLELVYDEAADVLRVKHPVRIRPDNLQEQRLDAFTHTLGPENTTQSAAIDVGANNTLAIVTTTGDTAVYHARPEFDQFQALSELIAQLQSELPDDQYTSRRIQRVYDERGRKRDHSRDAAVKHAADWLLERNVDTVYVGDLTDVLDTHWSSDVNKKTHAFWSHRQLIDRLELTLEDIGIRVEQASEADSSSECPECGSKDVSRDQDEYRCHDCGLDAHSDVAGAWNLLQNEVGPMARPAALSAERGRDAPREGAYWEWNGHDWIPANFGEQSSSIDQTSISKPASSQPG</sequence>
<dbReference type="InterPro" id="IPR001959">
    <property type="entry name" value="Transposase"/>
</dbReference>
<dbReference type="AlphaFoldDB" id="A0A5P9P9E4"/>
<dbReference type="Pfam" id="PF01385">
    <property type="entry name" value="OrfB_IS605"/>
    <property type="match status" value="1"/>
</dbReference>
<protein>
    <submittedName>
        <fullName evidence="8">Transposase</fullName>
    </submittedName>
</protein>
<evidence type="ECO:0000256" key="1">
    <source>
        <dbReference type="ARBA" id="ARBA00008761"/>
    </source>
</evidence>
<reference evidence="8 9" key="1">
    <citation type="journal article" date="2007" name="Int. J. Syst. Evol. Microbiol.">
        <title>Natronorubrum sulfidifaciens sp. nov., an extremely haloalkaliphilic archaeon isolated from Aiding salt lake in Xin-Jiang, China.</title>
        <authorList>
            <person name="Cui H.L."/>
            <person name="Tohty D."/>
            <person name="Liu H.C."/>
            <person name="Liu S.J."/>
            <person name="Oren A."/>
            <person name="Zhou P.J."/>
        </authorList>
    </citation>
    <scope>NUCLEOTIDE SEQUENCE [LARGE SCALE GENOMIC DNA]</scope>
    <source>
        <strain evidence="8 9">7-3</strain>
        <plasmid evidence="8">unnamed2</plasmid>
    </source>
</reference>
<feature type="compositionally biased region" description="Polar residues" evidence="5">
    <location>
        <begin position="446"/>
        <end position="466"/>
    </location>
</feature>
<proteinExistence type="inferred from homology"/>
<feature type="region of interest" description="Disordered" evidence="5">
    <location>
        <begin position="443"/>
        <end position="466"/>
    </location>
</feature>
<evidence type="ECO:0000256" key="5">
    <source>
        <dbReference type="SAM" id="MobiDB-lite"/>
    </source>
</evidence>
<dbReference type="GeneID" id="42303139"/>
<keyword evidence="8" id="KW-0614">Plasmid</keyword>
<dbReference type="NCBIfam" id="NF040570">
    <property type="entry name" value="guided_TnpB"/>
    <property type="match status" value="1"/>
</dbReference>
<evidence type="ECO:0000259" key="7">
    <source>
        <dbReference type="Pfam" id="PF07282"/>
    </source>
</evidence>
<dbReference type="GO" id="GO:0032196">
    <property type="term" value="P:transposition"/>
    <property type="evidence" value="ECO:0007669"/>
    <property type="project" value="UniProtKB-KW"/>
</dbReference>
<evidence type="ECO:0000259" key="6">
    <source>
        <dbReference type="Pfam" id="PF01385"/>
    </source>
</evidence>
<keyword evidence="4" id="KW-0233">DNA recombination</keyword>
<dbReference type="OrthoDB" id="295419at2157"/>
<keyword evidence="2" id="KW-0815">Transposition</keyword>
<dbReference type="InterPro" id="IPR010095">
    <property type="entry name" value="Cas12f1-like_TNB"/>
</dbReference>
<dbReference type="GO" id="GO:0003677">
    <property type="term" value="F:DNA binding"/>
    <property type="evidence" value="ECO:0007669"/>
    <property type="project" value="UniProtKB-KW"/>
</dbReference>
<dbReference type="KEGG" id="nas:GCU68_18960"/>
<gene>
    <name evidence="8" type="ORF">GCU68_18960</name>
</gene>
<evidence type="ECO:0000256" key="2">
    <source>
        <dbReference type="ARBA" id="ARBA00022578"/>
    </source>
</evidence>
<feature type="domain" description="Probable transposase IS891/IS1136/IS1341" evidence="6">
    <location>
        <begin position="215"/>
        <end position="321"/>
    </location>
</feature>
<dbReference type="Pfam" id="PF07282">
    <property type="entry name" value="Cas12f1-like_TNB"/>
    <property type="match status" value="1"/>
</dbReference>
<feature type="domain" description="Cas12f1-like TNB" evidence="7">
    <location>
        <begin position="340"/>
        <end position="404"/>
    </location>
</feature>
<geneLocation type="plasmid" evidence="8 9">
    <name>unnamed2</name>
</geneLocation>
<dbReference type="RefSeq" id="WP_152944177.1">
    <property type="nucleotide sequence ID" value="NZ_CP045490.1"/>
</dbReference>
<evidence type="ECO:0000313" key="8">
    <source>
        <dbReference type="EMBL" id="QFU84617.1"/>
    </source>
</evidence>
<dbReference type="GO" id="GO:0006310">
    <property type="term" value="P:DNA recombination"/>
    <property type="evidence" value="ECO:0007669"/>
    <property type="project" value="UniProtKB-KW"/>
</dbReference>
<evidence type="ECO:0000313" key="9">
    <source>
        <dbReference type="Proteomes" id="UP000326170"/>
    </source>
</evidence>
<organism evidence="8 9">
    <name type="scientific">Natronorubrum aibiense</name>
    <dbReference type="NCBI Taxonomy" id="348826"/>
    <lineage>
        <taxon>Archaea</taxon>
        <taxon>Methanobacteriati</taxon>
        <taxon>Methanobacteriota</taxon>
        <taxon>Stenosarchaea group</taxon>
        <taxon>Halobacteria</taxon>
        <taxon>Halobacteriales</taxon>
        <taxon>Natrialbaceae</taxon>
        <taxon>Natronorubrum</taxon>
    </lineage>
</organism>
<name>A0A5P9P9E4_9EURY</name>
<keyword evidence="3" id="KW-0238">DNA-binding</keyword>
<evidence type="ECO:0000256" key="3">
    <source>
        <dbReference type="ARBA" id="ARBA00023125"/>
    </source>
</evidence>
<keyword evidence="9" id="KW-1185">Reference proteome</keyword>
<evidence type="ECO:0000256" key="4">
    <source>
        <dbReference type="ARBA" id="ARBA00023172"/>
    </source>
</evidence>